<evidence type="ECO:0000313" key="1">
    <source>
        <dbReference type="EMBL" id="GMK47827.1"/>
    </source>
</evidence>
<comment type="caution">
    <text evidence="1">The sequence shown here is derived from an EMBL/GenBank/DDBJ whole genome shotgun (WGS) entry which is preliminary data.</text>
</comment>
<accession>A0ABQ6NUC2</accession>
<dbReference type="Proteomes" id="UP001285921">
    <property type="component" value="Unassembled WGS sequence"/>
</dbReference>
<keyword evidence="2" id="KW-1185">Reference proteome</keyword>
<dbReference type="RefSeq" id="WP_317981689.1">
    <property type="nucleotide sequence ID" value="NZ_BTCL01000023.1"/>
</dbReference>
<reference evidence="1 2" key="1">
    <citation type="submission" date="2023-05" db="EMBL/GenBank/DDBJ databases">
        <title>Draft genome of Paenibacillus sp. CCS26.</title>
        <authorList>
            <person name="Akita H."/>
            <person name="Shinto Y."/>
            <person name="Kimura Z."/>
        </authorList>
    </citation>
    <scope>NUCLEOTIDE SEQUENCE [LARGE SCALE GENOMIC DNA]</scope>
    <source>
        <strain evidence="1 2">CCS26</strain>
    </source>
</reference>
<name>A0ABQ6NUC2_9BACL</name>
<evidence type="ECO:0000313" key="2">
    <source>
        <dbReference type="Proteomes" id="UP001285921"/>
    </source>
</evidence>
<gene>
    <name evidence="1" type="ORF">PghCCS26_49570</name>
</gene>
<sequence>MPMLSITPARQTDRLQAVSPVRPYGISTFREEEPIRLPPGSALFDSFDWGVPYRHAAQTAAGWLLHSRQAQLMIRLSARKIKQNPTLSVIEEELLKVAAAVNGLLAFLEEAEPFLHPRLKLSIEQAMSHPAAVEYGLMLVNGTWQIQLPDPCKVESSVQLLTGPRGWITSLHKALEEPLSARVLDLLRKDMPLLQPYSCYYNTMATYWPFPASGMLLNRRL</sequence>
<protein>
    <submittedName>
        <fullName evidence="1">Uncharacterized protein</fullName>
    </submittedName>
</protein>
<dbReference type="EMBL" id="BTCL01000023">
    <property type="protein sequence ID" value="GMK47827.1"/>
    <property type="molecule type" value="Genomic_DNA"/>
</dbReference>
<proteinExistence type="predicted"/>
<organism evidence="1 2">
    <name type="scientific">Paenibacillus glycanilyticus</name>
    <dbReference type="NCBI Taxonomy" id="126569"/>
    <lineage>
        <taxon>Bacteria</taxon>
        <taxon>Bacillati</taxon>
        <taxon>Bacillota</taxon>
        <taxon>Bacilli</taxon>
        <taxon>Bacillales</taxon>
        <taxon>Paenibacillaceae</taxon>
        <taxon>Paenibacillus</taxon>
    </lineage>
</organism>